<sequence>MVHYIGEIEVDAISKFEEKQKTNRKSGRSLGKSLPYSRKYGSTPGSVHIQVSLFSEDAKAKAEYLKGLAEANYPIYMDSDRYKGWIDITSEVKLTNYNDMMYEVDFDCDLMPLGQYTAQVVSRKKYISNDFVASGDMIPTVNLPKDTKIIYTGTLPSTSGVLDTYALNTISLGEGKHITPIFVYDTMNSEDETDWVLVVNPETHEFTGEWVVESGNTRLKGKYIFVKDGEDWIQAGELYSVIYGDDCRYLYNPSLDHNRVSLNWKLYSKGNNYSTMKLTINGDTILIDGGASTCVKTILYGSSLGRIINSDMVCKTQLKETSYSLNTGANGWVLMQGSGNMPIVNFSKTPNVPYLGSSSNGYYLTGITPLFTPLVGFKGILSNEAVDSMIMSGTVTADASACSGYSVVGKGNALNVALFQQGISPIDWDIPEGDYVAIVRIMSNNTSTNDIVTLKINDYGIEDDYEVIDFYNTPIENLDPTKIYVDNKTGTVLQCIDDTSLNFLKLNEIHLTTRETVSTYNVNTDDYIKFGNMKTLEGWDGSTIAYRGKNTSGDTVSLYYWEGNGRIEYYEGDTAHVLSSTTSEDNREDFYFGNDGTNIFIKNCKTGTIYTVPVEMDFTQQLLFVVSKEYSSIDFFVTNDIFNVENITIEDRGFEIIDKVSLASLDITASEIDSEWTYKTLEFTKGSNDISISIEPNVNVDDSDFGIDYCVLVPKSHIENLQKQAFCNNDQRITLVPKR</sequence>
<evidence type="ECO:0000313" key="2">
    <source>
        <dbReference type="Proteomes" id="UP000558015"/>
    </source>
</evidence>
<organism evidence="1 2">
    <name type="scientific">Methanococcus maripaludis</name>
    <name type="common">Methanococcus deltae</name>
    <dbReference type="NCBI Taxonomy" id="39152"/>
    <lineage>
        <taxon>Archaea</taxon>
        <taxon>Methanobacteriati</taxon>
        <taxon>Methanobacteriota</taxon>
        <taxon>Methanomada group</taxon>
        <taxon>Methanococci</taxon>
        <taxon>Methanococcales</taxon>
        <taxon>Methanococcaceae</taxon>
        <taxon>Methanococcus</taxon>
    </lineage>
</organism>
<proteinExistence type="predicted"/>
<name>A0A7J9P518_METMI</name>
<evidence type="ECO:0000313" key="1">
    <source>
        <dbReference type="EMBL" id="MBA2858292.1"/>
    </source>
</evidence>
<dbReference type="RefSeq" id="WP_181493285.1">
    <property type="nucleotide sequence ID" value="NZ_JACDUN010000001.1"/>
</dbReference>
<protein>
    <submittedName>
        <fullName evidence="1">Uncharacterized protein</fullName>
    </submittedName>
</protein>
<dbReference type="EMBL" id="JACDUN010000001">
    <property type="protein sequence ID" value="MBA2858292.1"/>
    <property type="molecule type" value="Genomic_DNA"/>
</dbReference>
<gene>
    <name evidence="1" type="ORF">HNP93_000993</name>
</gene>
<comment type="caution">
    <text evidence="1">The sequence shown here is derived from an EMBL/GenBank/DDBJ whole genome shotgun (WGS) entry which is preliminary data.</text>
</comment>
<dbReference type="Proteomes" id="UP000558015">
    <property type="component" value="Unassembled WGS sequence"/>
</dbReference>
<dbReference type="AlphaFoldDB" id="A0A7J9P518"/>
<reference evidence="1 2" key="1">
    <citation type="submission" date="2020-07" db="EMBL/GenBank/DDBJ databases">
        <title>Genomic Encyclopedia of Type Strains, Phase IV (KMG-V): Genome sequencing to study the core and pangenomes of soil and plant-associated prokaryotes.</title>
        <authorList>
            <person name="Whitman W."/>
        </authorList>
    </citation>
    <scope>NUCLEOTIDE SEQUENCE [LARGE SCALE GENOMIC DNA]</scope>
    <source>
        <strain evidence="1 2">C12</strain>
    </source>
</reference>
<accession>A0A7J9P518</accession>